<evidence type="ECO:0000256" key="2">
    <source>
        <dbReference type="ARBA" id="ARBA00022801"/>
    </source>
</evidence>
<gene>
    <name evidence="7" type="primary">USB1</name>
    <name evidence="7" type="ORF">MYAM1_003127</name>
</gene>
<evidence type="ECO:0000313" key="7">
    <source>
        <dbReference type="EMBL" id="WFD00379.1"/>
    </source>
</evidence>
<dbReference type="PANTHER" id="PTHR13522">
    <property type="entry name" value="U6 SNRNA PHOSPHODIESTERASE 1"/>
    <property type="match status" value="1"/>
</dbReference>
<keyword evidence="8" id="KW-1185">Reference proteome</keyword>
<evidence type="ECO:0000256" key="3">
    <source>
        <dbReference type="ARBA" id="ARBA00023239"/>
    </source>
</evidence>
<protein>
    <recommendedName>
        <fullName evidence="5">U6 snRNA phosphodiesterase 1</fullName>
    </recommendedName>
    <alternativeName>
        <fullName evidence="6">3'-5' RNA exonuclease USB1</fullName>
    </alternativeName>
</protein>
<dbReference type="Gene3D" id="3.90.1140.10">
    <property type="entry name" value="Cyclic phosphodiesterase"/>
    <property type="match status" value="1"/>
</dbReference>
<keyword evidence="2" id="KW-0378">Hydrolase</keyword>
<dbReference type="GO" id="GO:0000175">
    <property type="term" value="F:3'-5'-RNA exonuclease activity"/>
    <property type="evidence" value="ECO:0007669"/>
    <property type="project" value="TreeGrafter"/>
</dbReference>
<dbReference type="Proteomes" id="UP001219567">
    <property type="component" value="Chromosome 4"/>
</dbReference>
<accession>A0AAJ6CJ20</accession>
<sequence>MKPLVAYSDSDEEAHGLIDQQTDSSNLEQFELKAHTDKSTFQTFAESNDGESSRLPALRWGKTPYENSWLCHVYIPVKLTRNFHHLLRQNTPEGWNYIMDQAALHLSLTRPIVLQRHETQAFLHGVRDAVKKSGISQFAVGFAQFSCFPSDTSSRIFLSLETSSGWTSMQQLTQVLSKELHALFSIQKFYEQPRFHVSFAYREVHSCDPRQEFIKHGHKIAQALNRSHGATLQSQPAIYANAIAVQTGRAIEYVNIPHTGST</sequence>
<reference evidence="7 8" key="1">
    <citation type="submission" date="2023-03" db="EMBL/GenBank/DDBJ databases">
        <title>Mating type loci evolution in Malassezia.</title>
        <authorList>
            <person name="Coelho M.A."/>
        </authorList>
    </citation>
    <scope>NUCLEOTIDE SEQUENCE [LARGE SCALE GENOMIC DNA]</scope>
    <source>
        <strain evidence="7 8">CBS 9725</strain>
    </source>
</reference>
<evidence type="ECO:0000256" key="1">
    <source>
        <dbReference type="ARBA" id="ARBA00022722"/>
    </source>
</evidence>
<evidence type="ECO:0000256" key="6">
    <source>
        <dbReference type="ARBA" id="ARBA00030030"/>
    </source>
</evidence>
<dbReference type="SUPFAM" id="SSF55144">
    <property type="entry name" value="LigT-like"/>
    <property type="match status" value="1"/>
</dbReference>
<dbReference type="GO" id="GO:0005634">
    <property type="term" value="C:nucleus"/>
    <property type="evidence" value="ECO:0007669"/>
    <property type="project" value="TreeGrafter"/>
</dbReference>
<evidence type="ECO:0000313" key="8">
    <source>
        <dbReference type="Proteomes" id="UP001219567"/>
    </source>
</evidence>
<dbReference type="EMBL" id="CP119946">
    <property type="protein sequence ID" value="WFD00379.1"/>
    <property type="molecule type" value="Genomic_DNA"/>
</dbReference>
<organism evidence="7 8">
    <name type="scientific">Malassezia yamatoensis</name>
    <dbReference type="NCBI Taxonomy" id="253288"/>
    <lineage>
        <taxon>Eukaryota</taxon>
        <taxon>Fungi</taxon>
        <taxon>Dikarya</taxon>
        <taxon>Basidiomycota</taxon>
        <taxon>Ustilaginomycotina</taxon>
        <taxon>Malasseziomycetes</taxon>
        <taxon>Malasseziales</taxon>
        <taxon>Malasseziaceae</taxon>
        <taxon>Malassezia</taxon>
    </lineage>
</organism>
<keyword evidence="4" id="KW-0539">Nucleus</keyword>
<proteinExistence type="predicted"/>
<evidence type="ECO:0000256" key="4">
    <source>
        <dbReference type="ARBA" id="ARBA00023242"/>
    </source>
</evidence>
<dbReference type="InterPro" id="IPR027521">
    <property type="entry name" value="Usb1"/>
</dbReference>
<evidence type="ECO:0000256" key="5">
    <source>
        <dbReference type="ARBA" id="ARBA00029543"/>
    </source>
</evidence>
<dbReference type="GO" id="GO:0016829">
    <property type="term" value="F:lyase activity"/>
    <property type="evidence" value="ECO:0007669"/>
    <property type="project" value="UniProtKB-KW"/>
</dbReference>
<dbReference type="InterPro" id="IPR009097">
    <property type="entry name" value="Cyclic_Pdiesterase"/>
</dbReference>
<dbReference type="AlphaFoldDB" id="A0AAJ6CJ20"/>
<keyword evidence="3" id="KW-0456">Lyase</keyword>
<keyword evidence="1" id="KW-0540">Nuclease</keyword>
<dbReference type="GO" id="GO:0034477">
    <property type="term" value="P:U6 snRNA 3'-end processing"/>
    <property type="evidence" value="ECO:0007669"/>
    <property type="project" value="InterPro"/>
</dbReference>
<dbReference type="Pfam" id="PF09749">
    <property type="entry name" value="HVSL"/>
    <property type="match status" value="1"/>
</dbReference>
<dbReference type="PANTHER" id="PTHR13522:SF3">
    <property type="entry name" value="U6 SNRNA PHOSPHODIESTERASE 1"/>
    <property type="match status" value="1"/>
</dbReference>
<keyword evidence="7" id="KW-0269">Exonuclease</keyword>
<name>A0AAJ6CJ20_9BASI</name>